<feature type="compositionally biased region" description="Basic and acidic residues" evidence="1">
    <location>
        <begin position="85"/>
        <end position="98"/>
    </location>
</feature>
<gene>
    <name evidence="2" type="ORF">SBRY_70004</name>
</gene>
<name>A0A9W4H6V3_9ACTN</name>
<dbReference type="RefSeq" id="WP_205047400.1">
    <property type="nucleotide sequence ID" value="NZ_CAJVAX010000021.1"/>
</dbReference>
<dbReference type="AlphaFoldDB" id="A0A9W4H6V3"/>
<protein>
    <submittedName>
        <fullName evidence="2">Uncharacterized protein</fullName>
    </submittedName>
</protein>
<proteinExistence type="predicted"/>
<sequence length="104" mass="11173">MADKVPSPMWAALNQLNNDVQRELANVAGALKDADTRMAGGKGDVWCGPTARTWASDLSGAAGDITKQANEFAAYVRRELAGHDKEVTQSEADLERRLLSGRMG</sequence>
<evidence type="ECO:0000313" key="3">
    <source>
        <dbReference type="Proteomes" id="UP001153328"/>
    </source>
</evidence>
<dbReference type="Proteomes" id="UP001153328">
    <property type="component" value="Unassembled WGS sequence"/>
</dbReference>
<organism evidence="2 3">
    <name type="scientific">Actinacidiphila bryophytorum</name>
    <dbReference type="NCBI Taxonomy" id="1436133"/>
    <lineage>
        <taxon>Bacteria</taxon>
        <taxon>Bacillati</taxon>
        <taxon>Actinomycetota</taxon>
        <taxon>Actinomycetes</taxon>
        <taxon>Kitasatosporales</taxon>
        <taxon>Streptomycetaceae</taxon>
        <taxon>Actinacidiphila</taxon>
    </lineage>
</organism>
<comment type="caution">
    <text evidence="2">The sequence shown here is derived from an EMBL/GenBank/DDBJ whole genome shotgun (WGS) entry which is preliminary data.</text>
</comment>
<accession>A0A9W4H6V3</accession>
<feature type="region of interest" description="Disordered" evidence="1">
    <location>
        <begin position="85"/>
        <end position="104"/>
    </location>
</feature>
<evidence type="ECO:0000313" key="2">
    <source>
        <dbReference type="EMBL" id="CAG7655072.1"/>
    </source>
</evidence>
<reference evidence="2" key="1">
    <citation type="submission" date="2021-06" db="EMBL/GenBank/DDBJ databases">
        <authorList>
            <person name="Arsene-Ploetze F."/>
        </authorList>
    </citation>
    <scope>NUCLEOTIDE SEQUENCE</scope>
    <source>
        <strain evidence="2">SBRY1</strain>
    </source>
</reference>
<keyword evidence="3" id="KW-1185">Reference proteome</keyword>
<dbReference type="EMBL" id="CAJVAX010000021">
    <property type="protein sequence ID" value="CAG7655072.1"/>
    <property type="molecule type" value="Genomic_DNA"/>
</dbReference>
<evidence type="ECO:0000256" key="1">
    <source>
        <dbReference type="SAM" id="MobiDB-lite"/>
    </source>
</evidence>